<evidence type="ECO:0000256" key="15">
    <source>
        <dbReference type="ARBA" id="ARBA00023273"/>
    </source>
</evidence>
<feature type="transmembrane region" description="Helical" evidence="20">
    <location>
        <begin position="620"/>
        <end position="644"/>
    </location>
</feature>
<dbReference type="InterPro" id="IPR016130">
    <property type="entry name" value="Tyr_Pase_AS"/>
</dbReference>
<evidence type="ECO:0000256" key="1">
    <source>
        <dbReference type="ARBA" id="ARBA00004251"/>
    </source>
</evidence>
<feature type="domain" description="Tyrosine-protein phosphatase" evidence="21">
    <location>
        <begin position="686"/>
        <end position="943"/>
    </location>
</feature>
<dbReference type="Ensembl" id="ENSACDT00005018210.1">
    <property type="protein sequence ID" value="ENSACDP00005015154.1"/>
    <property type="gene ID" value="ENSACDG00005011021.1"/>
</dbReference>
<dbReference type="InterPro" id="IPR041201">
    <property type="entry name" value="PTPRJ_TM"/>
</dbReference>
<sequence>QCGSLLHAQFPSAVPERLCWETNTVLHSASFPEFHLSVCLGIYFLAFPEPSQVLDLMVADVGVTSVNLTWRVNDTASESYTYRIEVANGTSIWNDTSNAKEAEITELFPGTKYNFKVFAVAADGQTEGEGLSISQCTSKSQLLAVVSVVGCVVLEALGALARWWCVLLLLKEWEVNPPGDASSLLLPPRHVDGRASGKPSKVLDLQVVDVGETFVALTWRVNDTASESYTYRIEVANGTSIWNDTSNVKEAEITELIPGTKYNFTVFAVAADCQTEGEGVSISQYTKPSKVLDLQVVDVGETFVALTWRVNDTALDPYTYRIEVANGTSIWNDTSNVKEAEIAELIPGTNYNFTVFAVAADETFLFLFFFFCAVPSSVNSFQCESVANMSYLMLKWECPYGHYSGFTIKISIDSWVIKEEESRSCSGEGFKTSPLDYFKTYNVTVTTFSNDNTSSPVQKTCKTSITDPPTPETAPVVKVLSHNSLSVEFFDFETLYGPLKAYAVMIITEEEGCPPLKSKLNYTYEDFKKKKTGTYVTYVADTEKAKLPSFRSQNIIDVGKGNTMYGYKNGPLTPLHSYRASVAGFTNISFTAENIIMEEHSYVSFSPCSDKVSLPQDPGVIAGAVIGCLLAILAVVAVGGYIFWTRRRKDKRNTEVSFSPIKSKMIKVENFESYFKKQQADSNCGFAEEYEELKSAGVHQPKFAAEIPENRGKNRYNNVLPYDISRVKLSDLNSVTDDYINANYMPGYISKKAFIAAQGPLSNTIEDFWRMIWEKNIYSIVMLTKCVEQARTKCEQYWPDKQSKTYGDVAVTMVLETVLPEWTIRDFNVENANTQESRMVRQFHFTSWPDHGVPETTDLLINFRHHVHEYSSQNPIDSPVLVHCSAGVGRTGTFIAIDRLIQQIEIENTVDVYGVVYDLRMHRPLMVQTEDQYVFLNQCVMDIIRSQKDKKTDLIYQNTTAMAIYENFTPEPGFGKANGYHA</sequence>
<evidence type="ECO:0000256" key="20">
    <source>
        <dbReference type="SAM" id="Phobius"/>
    </source>
</evidence>
<dbReference type="Proteomes" id="UP000694521">
    <property type="component" value="Unplaced"/>
</dbReference>
<evidence type="ECO:0000313" key="24">
    <source>
        <dbReference type="Ensembl" id="ENSACDP00005015154.1"/>
    </source>
</evidence>
<dbReference type="PANTHER" id="PTHR46957:SF5">
    <property type="entry name" value="PROTEIN-TYROSINE-PHOSPHATASE"/>
    <property type="match status" value="1"/>
</dbReference>
<dbReference type="PRINTS" id="PR00700">
    <property type="entry name" value="PRTYPHPHTASE"/>
</dbReference>
<organism evidence="24 25">
    <name type="scientific">Anser cygnoides</name>
    <name type="common">Swan goose</name>
    <dbReference type="NCBI Taxonomy" id="8845"/>
    <lineage>
        <taxon>Eukaryota</taxon>
        <taxon>Metazoa</taxon>
        <taxon>Chordata</taxon>
        <taxon>Craniata</taxon>
        <taxon>Vertebrata</taxon>
        <taxon>Euteleostomi</taxon>
        <taxon>Archelosauria</taxon>
        <taxon>Archosauria</taxon>
        <taxon>Dinosauria</taxon>
        <taxon>Saurischia</taxon>
        <taxon>Theropoda</taxon>
        <taxon>Coelurosauria</taxon>
        <taxon>Aves</taxon>
        <taxon>Neognathae</taxon>
        <taxon>Galloanserae</taxon>
        <taxon>Anseriformes</taxon>
        <taxon>Anatidae</taxon>
        <taxon>Anserinae</taxon>
        <taxon>Anser</taxon>
    </lineage>
</organism>
<dbReference type="InterPro" id="IPR003595">
    <property type="entry name" value="Tyr_Pase_cat"/>
</dbReference>
<evidence type="ECO:0000256" key="5">
    <source>
        <dbReference type="ARBA" id="ARBA00022475"/>
    </source>
</evidence>
<keyword evidence="7" id="KW-0732">Signal</keyword>
<evidence type="ECO:0000256" key="4">
    <source>
        <dbReference type="ARBA" id="ARBA00013064"/>
    </source>
</evidence>
<evidence type="ECO:0000256" key="19">
    <source>
        <dbReference type="ARBA" id="ARBA00081746"/>
    </source>
</evidence>
<keyword evidence="6 20" id="KW-0812">Transmembrane</keyword>
<dbReference type="FunFam" id="3.90.190.10:FF:000009">
    <property type="entry name" value="Receptor-type tyrosine-protein phosphatase beta"/>
    <property type="match status" value="1"/>
</dbReference>
<protein>
    <recommendedName>
        <fullName evidence="18">Receptor-type tyrosine-protein phosphatase eta</fullName>
        <ecNumber evidence="4">3.1.3.48</ecNumber>
    </recommendedName>
    <alternativeName>
        <fullName evidence="19">Protein-tyrosine phosphatase receptor type J</fullName>
    </alternativeName>
</protein>
<reference evidence="24" key="1">
    <citation type="submission" date="2025-08" db="UniProtKB">
        <authorList>
            <consortium name="Ensembl"/>
        </authorList>
    </citation>
    <scope>IDENTIFICATION</scope>
</reference>
<dbReference type="PANTHER" id="PTHR46957">
    <property type="entry name" value="CYTOKINE RECEPTOR"/>
    <property type="match status" value="1"/>
</dbReference>
<evidence type="ECO:0000256" key="9">
    <source>
        <dbReference type="ARBA" id="ARBA00022801"/>
    </source>
</evidence>
<reference evidence="24" key="2">
    <citation type="submission" date="2025-09" db="UniProtKB">
        <authorList>
            <consortium name="Ensembl"/>
        </authorList>
    </citation>
    <scope>IDENTIFICATION</scope>
</reference>
<dbReference type="FunFam" id="2.60.40.10:FF:000362">
    <property type="entry name" value="Receptor-type tyrosine-protein phosphatase eta"/>
    <property type="match status" value="3"/>
</dbReference>
<dbReference type="PROSITE" id="PS50055">
    <property type="entry name" value="TYR_PHOSPHATASE_PTP"/>
    <property type="match status" value="1"/>
</dbReference>
<evidence type="ECO:0000256" key="10">
    <source>
        <dbReference type="ARBA" id="ARBA00022912"/>
    </source>
</evidence>
<dbReference type="GO" id="GO:0032587">
    <property type="term" value="C:ruffle membrane"/>
    <property type="evidence" value="ECO:0007669"/>
    <property type="project" value="UniProtKB-SubCell"/>
</dbReference>
<evidence type="ECO:0000313" key="25">
    <source>
        <dbReference type="Proteomes" id="UP000694521"/>
    </source>
</evidence>
<evidence type="ECO:0000256" key="3">
    <source>
        <dbReference type="ARBA" id="ARBA00004632"/>
    </source>
</evidence>
<dbReference type="GO" id="GO:0043235">
    <property type="term" value="C:receptor complex"/>
    <property type="evidence" value="ECO:0007669"/>
    <property type="project" value="TreeGrafter"/>
</dbReference>
<dbReference type="PROSITE" id="PS50056">
    <property type="entry name" value="TYR_PHOSPHATASE_2"/>
    <property type="match status" value="1"/>
</dbReference>
<keyword evidence="9" id="KW-0378">Hydrolase</keyword>
<dbReference type="EC" id="3.1.3.48" evidence="4"/>
<dbReference type="GO" id="GO:0070161">
    <property type="term" value="C:anchoring junction"/>
    <property type="evidence" value="ECO:0007669"/>
    <property type="project" value="UniProtKB-SubCell"/>
</dbReference>
<feature type="domain" description="Fibronectin type-III" evidence="23">
    <location>
        <begin position="290"/>
        <end position="386"/>
    </location>
</feature>
<dbReference type="Gene3D" id="2.60.40.10">
    <property type="entry name" value="Immunoglobulins"/>
    <property type="match status" value="4"/>
</dbReference>
<dbReference type="Pfam" id="PF00041">
    <property type="entry name" value="fn3"/>
    <property type="match status" value="3"/>
</dbReference>
<keyword evidence="13 20" id="KW-0472">Membrane</keyword>
<dbReference type="InterPro" id="IPR003961">
    <property type="entry name" value="FN3_dom"/>
</dbReference>
<dbReference type="Pfam" id="PF18861">
    <property type="entry name" value="PTP_tm"/>
    <property type="match status" value="1"/>
</dbReference>
<dbReference type="SUPFAM" id="SSF49265">
    <property type="entry name" value="Fibronectin type III"/>
    <property type="match status" value="3"/>
</dbReference>
<evidence type="ECO:0000256" key="16">
    <source>
        <dbReference type="ARBA" id="ARBA00025789"/>
    </source>
</evidence>
<evidence type="ECO:0000256" key="11">
    <source>
        <dbReference type="ARBA" id="ARBA00022949"/>
    </source>
</evidence>
<keyword evidence="15" id="KW-0966">Cell projection</keyword>
<dbReference type="InterPro" id="IPR036116">
    <property type="entry name" value="FN3_sf"/>
</dbReference>
<feature type="domain" description="Fibronectin type-III" evidence="23">
    <location>
        <begin position="201"/>
        <end position="289"/>
    </location>
</feature>
<evidence type="ECO:0000256" key="6">
    <source>
        <dbReference type="ARBA" id="ARBA00022692"/>
    </source>
</evidence>
<evidence type="ECO:0000259" key="21">
    <source>
        <dbReference type="PROSITE" id="PS50055"/>
    </source>
</evidence>
<accession>A0A8B9E2C9</accession>
<feature type="domain" description="Fibronectin type-III" evidence="23">
    <location>
        <begin position="52"/>
        <end position="141"/>
    </location>
</feature>
<evidence type="ECO:0000256" key="14">
    <source>
        <dbReference type="ARBA" id="ARBA00023180"/>
    </source>
</evidence>
<dbReference type="SUPFAM" id="SSF52799">
    <property type="entry name" value="(Phosphotyrosine protein) phosphatases II"/>
    <property type="match status" value="1"/>
</dbReference>
<evidence type="ECO:0000256" key="8">
    <source>
        <dbReference type="ARBA" id="ARBA00022737"/>
    </source>
</evidence>
<keyword evidence="11" id="KW-0965">Cell junction</keyword>
<keyword evidence="25" id="KW-1185">Reference proteome</keyword>
<evidence type="ECO:0000256" key="17">
    <source>
        <dbReference type="ARBA" id="ARBA00051722"/>
    </source>
</evidence>
<dbReference type="InterPro" id="IPR000387">
    <property type="entry name" value="Tyr_Pase_dom"/>
</dbReference>
<evidence type="ECO:0000256" key="12">
    <source>
        <dbReference type="ARBA" id="ARBA00022989"/>
    </source>
</evidence>
<keyword evidence="5" id="KW-1003">Cell membrane</keyword>
<dbReference type="CDD" id="cd00063">
    <property type="entry name" value="FN3"/>
    <property type="match status" value="3"/>
</dbReference>
<dbReference type="PROSITE" id="PS50853">
    <property type="entry name" value="FN3"/>
    <property type="match status" value="3"/>
</dbReference>
<dbReference type="SMART" id="SM00060">
    <property type="entry name" value="FN3"/>
    <property type="match status" value="4"/>
</dbReference>
<dbReference type="InterPro" id="IPR013783">
    <property type="entry name" value="Ig-like_fold"/>
</dbReference>
<evidence type="ECO:0000259" key="23">
    <source>
        <dbReference type="PROSITE" id="PS50853"/>
    </source>
</evidence>
<dbReference type="Gene3D" id="3.90.190.10">
    <property type="entry name" value="Protein tyrosine phosphatase superfamily"/>
    <property type="match status" value="1"/>
</dbReference>
<dbReference type="InterPro" id="IPR029021">
    <property type="entry name" value="Prot-tyrosine_phosphatase-like"/>
</dbReference>
<comment type="subcellular location">
    <subcellularLocation>
        <location evidence="2">Cell junction</location>
    </subcellularLocation>
    <subcellularLocation>
        <location evidence="1">Cell membrane</location>
        <topology evidence="1">Single-pass type I membrane protein</topology>
    </subcellularLocation>
    <subcellularLocation>
        <location evidence="3">Cell projection</location>
        <location evidence="3">Ruffle membrane</location>
    </subcellularLocation>
</comment>
<dbReference type="CDD" id="cd14615">
    <property type="entry name" value="R-PTPc-J"/>
    <property type="match status" value="1"/>
</dbReference>
<dbReference type="AlphaFoldDB" id="A0A8B9E2C9"/>
<comment type="similarity">
    <text evidence="16">Belongs to the protein-tyrosine phosphatase family. Receptor class 3 subfamily.</text>
</comment>
<dbReference type="InterPro" id="IPR000242">
    <property type="entry name" value="PTP_cat"/>
</dbReference>
<evidence type="ECO:0000256" key="2">
    <source>
        <dbReference type="ARBA" id="ARBA00004282"/>
    </source>
</evidence>
<evidence type="ECO:0000256" key="7">
    <source>
        <dbReference type="ARBA" id="ARBA00022729"/>
    </source>
</evidence>
<dbReference type="SMART" id="SM00194">
    <property type="entry name" value="PTPc"/>
    <property type="match status" value="1"/>
</dbReference>
<name>A0A8B9E2C9_ANSCY</name>
<evidence type="ECO:0000256" key="18">
    <source>
        <dbReference type="ARBA" id="ARBA00071459"/>
    </source>
</evidence>
<dbReference type="InterPro" id="IPR050713">
    <property type="entry name" value="RTP_Phos/Ushers"/>
</dbReference>
<keyword evidence="14" id="KW-0325">Glycoprotein</keyword>
<keyword evidence="12 20" id="KW-1133">Transmembrane helix</keyword>
<evidence type="ECO:0000259" key="22">
    <source>
        <dbReference type="PROSITE" id="PS50056"/>
    </source>
</evidence>
<dbReference type="GO" id="GO:0032502">
    <property type="term" value="P:developmental process"/>
    <property type="evidence" value="ECO:0007669"/>
    <property type="project" value="UniProtKB-ARBA"/>
</dbReference>
<dbReference type="Pfam" id="PF00102">
    <property type="entry name" value="Y_phosphatase"/>
    <property type="match status" value="1"/>
</dbReference>
<comment type="catalytic activity">
    <reaction evidence="17">
        <text>O-phospho-L-tyrosyl-[protein] + H2O = L-tyrosyl-[protein] + phosphate</text>
        <dbReference type="Rhea" id="RHEA:10684"/>
        <dbReference type="Rhea" id="RHEA-COMP:10136"/>
        <dbReference type="Rhea" id="RHEA-COMP:20101"/>
        <dbReference type="ChEBI" id="CHEBI:15377"/>
        <dbReference type="ChEBI" id="CHEBI:43474"/>
        <dbReference type="ChEBI" id="CHEBI:46858"/>
        <dbReference type="ChEBI" id="CHEBI:61978"/>
        <dbReference type="EC" id="3.1.3.48"/>
    </reaction>
</comment>
<dbReference type="PROSITE" id="PS00383">
    <property type="entry name" value="TYR_PHOSPHATASE_1"/>
    <property type="match status" value="1"/>
</dbReference>
<evidence type="ECO:0000256" key="13">
    <source>
        <dbReference type="ARBA" id="ARBA00023136"/>
    </source>
</evidence>
<keyword evidence="10" id="KW-0904">Protein phosphatase</keyword>
<dbReference type="GO" id="GO:0004725">
    <property type="term" value="F:protein tyrosine phosphatase activity"/>
    <property type="evidence" value="ECO:0007669"/>
    <property type="project" value="UniProtKB-EC"/>
</dbReference>
<feature type="domain" description="Tyrosine specific protein phosphatases" evidence="22">
    <location>
        <begin position="861"/>
        <end position="934"/>
    </location>
</feature>
<proteinExistence type="inferred from homology"/>
<keyword evidence="8" id="KW-0677">Repeat</keyword>
<dbReference type="SMART" id="SM00404">
    <property type="entry name" value="PTPc_motif"/>
    <property type="match status" value="1"/>
</dbReference>